<reference evidence="1 2" key="1">
    <citation type="journal article" date="2014" name="Genome Biol. Evol.">
        <title>The genome of the myxosporean Thelohanellus kitauei shows adaptations to nutrient acquisition within its fish host.</title>
        <authorList>
            <person name="Yang Y."/>
            <person name="Xiong J."/>
            <person name="Zhou Z."/>
            <person name="Huo F."/>
            <person name="Miao W."/>
            <person name="Ran C."/>
            <person name="Liu Y."/>
            <person name="Zhang J."/>
            <person name="Feng J."/>
            <person name="Wang M."/>
            <person name="Wang M."/>
            <person name="Wang L."/>
            <person name="Yao B."/>
        </authorList>
    </citation>
    <scope>NUCLEOTIDE SEQUENCE [LARGE SCALE GENOMIC DNA]</scope>
    <source>
        <strain evidence="1">Wuqing</strain>
    </source>
</reference>
<proteinExistence type="predicted"/>
<name>A0A0C2MSX3_THEKT</name>
<dbReference type="Proteomes" id="UP000031668">
    <property type="component" value="Unassembled WGS sequence"/>
</dbReference>
<protein>
    <submittedName>
        <fullName evidence="1">Uncharacterized protein</fullName>
    </submittedName>
</protein>
<dbReference type="AlphaFoldDB" id="A0A0C2MSX3"/>
<sequence>MLKVYANQNSNILLEQITKFDLAISNQSEKAGRYFQRVSFWIFDPPSTSETKWIVWDMKNPLIIEDPAYQITSVSEVCPKFSGNLYCSIERILVVNYHTIPPIT</sequence>
<gene>
    <name evidence="1" type="ORF">RF11_00176</name>
</gene>
<accession>A0A0C2MSX3</accession>
<keyword evidence="2" id="KW-1185">Reference proteome</keyword>
<organism evidence="1 2">
    <name type="scientific">Thelohanellus kitauei</name>
    <name type="common">Myxosporean</name>
    <dbReference type="NCBI Taxonomy" id="669202"/>
    <lineage>
        <taxon>Eukaryota</taxon>
        <taxon>Metazoa</taxon>
        <taxon>Cnidaria</taxon>
        <taxon>Myxozoa</taxon>
        <taxon>Myxosporea</taxon>
        <taxon>Bivalvulida</taxon>
        <taxon>Platysporina</taxon>
        <taxon>Myxobolidae</taxon>
        <taxon>Thelohanellus</taxon>
    </lineage>
</organism>
<dbReference type="EMBL" id="JWZT01002083">
    <property type="protein sequence ID" value="KII70391.1"/>
    <property type="molecule type" value="Genomic_DNA"/>
</dbReference>
<comment type="caution">
    <text evidence="1">The sequence shown here is derived from an EMBL/GenBank/DDBJ whole genome shotgun (WGS) entry which is preliminary data.</text>
</comment>
<evidence type="ECO:0000313" key="1">
    <source>
        <dbReference type="EMBL" id="KII70391.1"/>
    </source>
</evidence>
<evidence type="ECO:0000313" key="2">
    <source>
        <dbReference type="Proteomes" id="UP000031668"/>
    </source>
</evidence>